<dbReference type="Proteomes" id="UP000509513">
    <property type="component" value="Chromosome"/>
</dbReference>
<proteinExistence type="predicted"/>
<reference evidence="1 2" key="1">
    <citation type="submission" date="2020-05" db="EMBL/GenBank/DDBJ databases">
        <title>Complete genome sequencing of Campylobacter and Arcobacter type strains.</title>
        <authorList>
            <person name="Miller W.G."/>
            <person name="Yee E."/>
        </authorList>
    </citation>
    <scope>NUCLEOTIDE SEQUENCE [LARGE SCALE GENOMIC DNA]</scope>
    <source>
        <strain evidence="1 2">LMG 21996</strain>
    </source>
</reference>
<gene>
    <name evidence="1" type="ORF">ACBT_0951</name>
</gene>
<dbReference type="InterPro" id="IPR017853">
    <property type="entry name" value="GH"/>
</dbReference>
<protein>
    <submittedName>
        <fullName evidence="1">Uncharacterized protein</fullName>
    </submittedName>
</protein>
<organism evidence="1 2">
    <name type="scientific">Aliarcobacter cibarius</name>
    <dbReference type="NCBI Taxonomy" id="255507"/>
    <lineage>
        <taxon>Bacteria</taxon>
        <taxon>Pseudomonadati</taxon>
        <taxon>Campylobacterota</taxon>
        <taxon>Epsilonproteobacteria</taxon>
        <taxon>Campylobacterales</taxon>
        <taxon>Arcobacteraceae</taxon>
        <taxon>Aliarcobacter</taxon>
    </lineage>
</organism>
<dbReference type="EMBL" id="CP054051">
    <property type="protein sequence ID" value="QKJ26866.1"/>
    <property type="molecule type" value="Genomic_DNA"/>
</dbReference>
<sequence>MKKLLIFVTVLLLTISVIFILKKENRNFNFSYYFWENNYNLEQDTNDKLYIKALDIKYSNKLEIIETNFIKSAPKDFIPVVFITNKTLQNLDYKVISDQIINLVKKFNFNEIQIDCDWSDSTKNNYFLLLKELKNNLNKNISATIRLHQIKYFNKTGVPPVDYGVLMYYNMSSLGDFNTKNYILDNNEAKKYHYNFENYPLKLKLALPLYSQAVQFRDKKAINLFENVEQIDFNEEFEKLDENKYKVLKSHYFKGKYIYEGDILRFENVNEKELKIAFDDFFELSKNSFDEVIFYTIKYKTKYNLENLLKN</sequence>
<name>A0A5J6RG36_9BACT</name>
<dbReference type="SUPFAM" id="SSF51445">
    <property type="entry name" value="(Trans)glycosidases"/>
    <property type="match status" value="1"/>
</dbReference>
<accession>A0A5J6RG36</accession>
<evidence type="ECO:0000313" key="1">
    <source>
        <dbReference type="EMBL" id="QKJ26866.1"/>
    </source>
</evidence>
<dbReference type="RefSeq" id="WP_024775245.1">
    <property type="nucleotide sequence ID" value="NZ_CP043857.1"/>
</dbReference>
<dbReference type="AlphaFoldDB" id="A0A5J6RG36"/>
<dbReference type="Gene3D" id="3.20.20.80">
    <property type="entry name" value="Glycosidases"/>
    <property type="match status" value="1"/>
</dbReference>
<evidence type="ECO:0000313" key="2">
    <source>
        <dbReference type="Proteomes" id="UP000509513"/>
    </source>
</evidence>
<dbReference type="KEGG" id="acib:ACBT_0951"/>